<evidence type="ECO:0000256" key="3">
    <source>
        <dbReference type="ARBA" id="ARBA00022741"/>
    </source>
</evidence>
<gene>
    <name evidence="6" type="ORF">OLC1_LOCUS16346</name>
</gene>
<dbReference type="GO" id="GO:0005524">
    <property type="term" value="F:ATP binding"/>
    <property type="evidence" value="ECO:0007669"/>
    <property type="project" value="UniProtKB-KW"/>
</dbReference>
<dbReference type="PROSITE" id="PS00809">
    <property type="entry name" value="ADP_GLC_PYROPHOSPH_2"/>
    <property type="match status" value="1"/>
</dbReference>
<dbReference type="CDD" id="cd04651">
    <property type="entry name" value="LbH_G1P_AT_C"/>
    <property type="match status" value="1"/>
</dbReference>
<organism evidence="6 7">
    <name type="scientific">Oldenlandia corymbosa var. corymbosa</name>
    <dbReference type="NCBI Taxonomy" id="529605"/>
    <lineage>
        <taxon>Eukaryota</taxon>
        <taxon>Viridiplantae</taxon>
        <taxon>Streptophyta</taxon>
        <taxon>Embryophyta</taxon>
        <taxon>Tracheophyta</taxon>
        <taxon>Spermatophyta</taxon>
        <taxon>Magnoliopsida</taxon>
        <taxon>eudicotyledons</taxon>
        <taxon>Gunneridae</taxon>
        <taxon>Pentapetalae</taxon>
        <taxon>asterids</taxon>
        <taxon>lamiids</taxon>
        <taxon>Gentianales</taxon>
        <taxon>Rubiaceae</taxon>
        <taxon>Rubioideae</taxon>
        <taxon>Spermacoceae</taxon>
        <taxon>Hedyotis-Oldenlandia complex</taxon>
        <taxon>Oldenlandia</taxon>
    </lineage>
</organism>
<dbReference type="PANTHER" id="PTHR43523:SF17">
    <property type="entry name" value="INACTIVE GLUCOSE-1-PHOSPHATE ADENYLYLTRANSFERASE SMALL SUBUNIT 2, CHLOROPLASTIC"/>
    <property type="match status" value="1"/>
</dbReference>
<keyword evidence="4" id="KW-0067">ATP-binding</keyword>
<sequence>MSIHAFGNPNFLQLPHGKCSKLAGLKWIPGAAPSLVVSNAQQSERLASLLAPQNQRVAAIVFGDGSSPSRLYPLTKWRSQGAIPIAGNYRLIDAVVSNCINSHISKIYAITQFNSTSLNSHLSRAYSGALSLGKDGFLEVIAACQTPEEKGWFQGTADAIRRFLWILEEYSCLEFLILPGHHFYKMDYREIIEAHRSNAADITLAVLSSMRDENPGFGFVKLNSEDQVSEFLENPPPDIEIFSAQTSVASDMSIHPGMGIYVISRDVMINLLKEHFPKANDLRCEIIPRAMALGMKVQGYKFHGQWEDMRSIEAFYNANMEILRQRHITSAAHDFHDLNSPLYTLPRRSPPTLIADAVIIDSMVGDGCVLSKCHIRNTVVGMRTRVGEGAIIEDSIIMGSDAYLDRNDFEGASFNGFSKSIPIGIGEGSVIRKAIIDKDVRIGKNVMILNKDNVQEGNREANGYVIRGGIVVIIKGAVITDESIL</sequence>
<dbReference type="Pfam" id="PF00483">
    <property type="entry name" value="NTP_transferase"/>
    <property type="match status" value="1"/>
</dbReference>
<evidence type="ECO:0000259" key="5">
    <source>
        <dbReference type="Pfam" id="PF00483"/>
    </source>
</evidence>
<evidence type="ECO:0000256" key="4">
    <source>
        <dbReference type="ARBA" id="ARBA00022840"/>
    </source>
</evidence>
<dbReference type="InterPro" id="IPR005835">
    <property type="entry name" value="NTP_transferase_dom"/>
</dbReference>
<name>A0AAV1DMM2_OLDCO</name>
<dbReference type="InterPro" id="IPR005836">
    <property type="entry name" value="ADP_Glu_pyroP_CS"/>
</dbReference>
<evidence type="ECO:0000313" key="6">
    <source>
        <dbReference type="EMBL" id="CAI9108234.1"/>
    </source>
</evidence>
<dbReference type="Proteomes" id="UP001161247">
    <property type="component" value="Chromosome 6"/>
</dbReference>
<accession>A0AAV1DMM2</accession>
<keyword evidence="3" id="KW-0547">Nucleotide-binding</keyword>
<dbReference type="Gene3D" id="2.160.10.10">
    <property type="entry name" value="Hexapeptide repeat proteins"/>
    <property type="match status" value="1"/>
</dbReference>
<reference evidence="6" key="1">
    <citation type="submission" date="2023-03" db="EMBL/GenBank/DDBJ databases">
        <authorList>
            <person name="Julca I."/>
        </authorList>
    </citation>
    <scope>NUCLEOTIDE SEQUENCE</scope>
</reference>
<dbReference type="InterPro" id="IPR011831">
    <property type="entry name" value="ADP-Glc_PPase"/>
</dbReference>
<dbReference type="AlphaFoldDB" id="A0AAV1DMM2"/>
<dbReference type="Gene3D" id="3.90.550.10">
    <property type="entry name" value="Spore Coat Polysaccharide Biosynthesis Protein SpsA, Chain A"/>
    <property type="match status" value="1"/>
</dbReference>
<dbReference type="EMBL" id="OX459123">
    <property type="protein sequence ID" value="CAI9108234.1"/>
    <property type="molecule type" value="Genomic_DNA"/>
</dbReference>
<dbReference type="InterPro" id="IPR029044">
    <property type="entry name" value="Nucleotide-diphossugar_trans"/>
</dbReference>
<proteinExistence type="inferred from homology"/>
<feature type="domain" description="Nucleotidyl transferase" evidence="5">
    <location>
        <begin position="67"/>
        <end position="324"/>
    </location>
</feature>
<comment type="subunit">
    <text evidence="2">Heterotetramer.</text>
</comment>
<evidence type="ECO:0000256" key="2">
    <source>
        <dbReference type="ARBA" id="ARBA00011680"/>
    </source>
</evidence>
<comment type="similarity">
    <text evidence="1">Belongs to the bacterial/plant glucose-1-phosphate adenylyltransferase family.</text>
</comment>
<protein>
    <submittedName>
        <fullName evidence="6">OLC1v1007795C1</fullName>
    </submittedName>
</protein>
<dbReference type="InterPro" id="IPR011004">
    <property type="entry name" value="Trimer_LpxA-like_sf"/>
</dbReference>
<dbReference type="GO" id="GO:0008878">
    <property type="term" value="F:glucose-1-phosphate adenylyltransferase activity"/>
    <property type="evidence" value="ECO:0007669"/>
    <property type="project" value="InterPro"/>
</dbReference>
<evidence type="ECO:0000256" key="1">
    <source>
        <dbReference type="ARBA" id="ARBA00010443"/>
    </source>
</evidence>
<dbReference type="Pfam" id="PF25247">
    <property type="entry name" value="LbH_GLGC"/>
    <property type="match status" value="1"/>
</dbReference>
<dbReference type="SUPFAM" id="SSF51161">
    <property type="entry name" value="Trimeric LpxA-like enzymes"/>
    <property type="match status" value="1"/>
</dbReference>
<dbReference type="SUPFAM" id="SSF53448">
    <property type="entry name" value="Nucleotide-diphospho-sugar transferases"/>
    <property type="match status" value="1"/>
</dbReference>
<dbReference type="PANTHER" id="PTHR43523">
    <property type="entry name" value="GLUCOSE-1-PHOSPHATE ADENYLYLTRANSFERASE-RELATED"/>
    <property type="match status" value="1"/>
</dbReference>
<evidence type="ECO:0000313" key="7">
    <source>
        <dbReference type="Proteomes" id="UP001161247"/>
    </source>
</evidence>
<dbReference type="CDD" id="cd02508">
    <property type="entry name" value="ADP_Glucose_PP"/>
    <property type="match status" value="1"/>
</dbReference>
<keyword evidence="7" id="KW-1185">Reference proteome</keyword>
<dbReference type="GO" id="GO:0005978">
    <property type="term" value="P:glycogen biosynthetic process"/>
    <property type="evidence" value="ECO:0007669"/>
    <property type="project" value="InterPro"/>
</dbReference>